<dbReference type="Proteomes" id="UP000323258">
    <property type="component" value="Unassembled WGS sequence"/>
</dbReference>
<gene>
    <name evidence="1" type="ORF">FY036_01830</name>
</gene>
<dbReference type="RefSeq" id="WP_148913006.1">
    <property type="nucleotide sequence ID" value="NZ_VSZS01000051.1"/>
</dbReference>
<dbReference type="AlphaFoldDB" id="A0A5D4H878"/>
<proteinExistence type="predicted"/>
<evidence type="ECO:0000313" key="1">
    <source>
        <dbReference type="EMBL" id="TYR35635.1"/>
    </source>
</evidence>
<evidence type="ECO:0000313" key="2">
    <source>
        <dbReference type="Proteomes" id="UP000323258"/>
    </source>
</evidence>
<dbReference type="EMBL" id="VSZS01000051">
    <property type="protein sequence ID" value="TYR35635.1"/>
    <property type="molecule type" value="Genomic_DNA"/>
</dbReference>
<name>A0A5D4H878_9HYPH</name>
<reference evidence="1 2" key="1">
    <citation type="submission" date="2019-08" db="EMBL/GenBank/DDBJ databases">
        <authorList>
            <person name="Seo Y.L."/>
        </authorList>
    </citation>
    <scope>NUCLEOTIDE SEQUENCE [LARGE SCALE GENOMIC DNA]</scope>
    <source>
        <strain evidence="1 2">MaA-C15</strain>
    </source>
</reference>
<comment type="caution">
    <text evidence="1">The sequence shown here is derived from an EMBL/GenBank/DDBJ whole genome shotgun (WGS) entry which is preliminary data.</text>
</comment>
<dbReference type="OrthoDB" id="8068187at2"/>
<sequence length="96" mass="10318">MPLGLRCEGANVDQIAYGIAAAMEVFEAAGVTPEEGADGIAAREWWDINGFPEECSYYGEQEERWASAWDEAEAAALQACLGTAQNARGDFALMLV</sequence>
<reference evidence="1 2" key="2">
    <citation type="submission" date="2019-09" db="EMBL/GenBank/DDBJ databases">
        <title>Mesorhizobium sp. MaA-C15 isolated from Microcystis aeruginosa.</title>
        <authorList>
            <person name="Jeong S.E."/>
            <person name="Jin H.M."/>
            <person name="Jeon C.O."/>
        </authorList>
    </citation>
    <scope>NUCLEOTIDE SEQUENCE [LARGE SCALE GENOMIC DNA]</scope>
    <source>
        <strain evidence="1 2">MaA-C15</strain>
    </source>
</reference>
<keyword evidence="2" id="KW-1185">Reference proteome</keyword>
<protein>
    <submittedName>
        <fullName evidence="1">Uncharacterized protein</fullName>
    </submittedName>
</protein>
<organism evidence="1 2">
    <name type="scientific">Neoaquamicrobium microcysteis</name>
    <dbReference type="NCBI Taxonomy" id="2682781"/>
    <lineage>
        <taxon>Bacteria</taxon>
        <taxon>Pseudomonadati</taxon>
        <taxon>Pseudomonadota</taxon>
        <taxon>Alphaproteobacteria</taxon>
        <taxon>Hyphomicrobiales</taxon>
        <taxon>Phyllobacteriaceae</taxon>
        <taxon>Neoaquamicrobium</taxon>
    </lineage>
</organism>
<accession>A0A5D4H878</accession>